<dbReference type="GO" id="GO:0046875">
    <property type="term" value="F:ephrin receptor binding"/>
    <property type="evidence" value="ECO:0007669"/>
    <property type="project" value="TreeGrafter"/>
</dbReference>
<evidence type="ECO:0000259" key="9">
    <source>
        <dbReference type="PROSITE" id="PS51551"/>
    </source>
</evidence>
<keyword evidence="11" id="KW-1185">Reference proteome</keyword>
<dbReference type="InterPro" id="IPR031328">
    <property type="entry name" value="Ephrin"/>
</dbReference>
<reference evidence="10" key="1">
    <citation type="journal article" date="2023" name="G3 (Bethesda)">
        <title>A reference genome for the long-term kleptoplast-retaining sea slug Elysia crispata morphotype clarki.</title>
        <authorList>
            <person name="Eastman K.E."/>
            <person name="Pendleton A.L."/>
            <person name="Shaikh M.A."/>
            <person name="Suttiyut T."/>
            <person name="Ogas R."/>
            <person name="Tomko P."/>
            <person name="Gavelis G."/>
            <person name="Widhalm J.R."/>
            <person name="Wisecaver J.H."/>
        </authorList>
    </citation>
    <scope>NUCLEOTIDE SEQUENCE</scope>
    <source>
        <strain evidence="10">ECLA1</strain>
    </source>
</reference>
<evidence type="ECO:0000256" key="3">
    <source>
        <dbReference type="ARBA" id="ARBA00023136"/>
    </source>
</evidence>
<sequence length="382" mass="41301">MCPCVRVLKITVGACGMRRVDGVGHVIREASSPSCYSHNKYSLSVDEYSSAPGRTGSFLACQSVSSYPLSVCLSVCLPSLPCLKIVFHTDHSENVMDFWEGDSLTLICPYYPKDDPRSPQDWEYYIAYMVSKQMYDQCVINDVRNTDWKLYCGAPASRHSGTILMMAFSPTGTDFVKGSDYYIISTSGGRESNMDNMYHGVCKNNNMRLKLSFHGRREMPDTSGGTGSSDGGNNNNNQPDSPRTQPTQPPTERRTTTTTTTTVATTRRPVVSTDPATQPTIRRPKPLGGGAGSGGGDDSDPVPGSDGFPSDETVIHAGGGANRGGRDSNINSGVIEDSSATDSGMSSLGQYRSSYSLCRHWALALGLVISYVLAHTDFVRGR</sequence>
<evidence type="ECO:0000256" key="2">
    <source>
        <dbReference type="ARBA" id="ARBA00022729"/>
    </source>
</evidence>
<feature type="domain" description="Ephrin RBD" evidence="9">
    <location>
        <begin position="75"/>
        <end position="213"/>
    </location>
</feature>
<evidence type="ECO:0000256" key="8">
    <source>
        <dbReference type="SAM" id="MobiDB-lite"/>
    </source>
</evidence>
<keyword evidence="4 6" id="KW-1015">Disulfide bond</keyword>
<comment type="similarity">
    <text evidence="6 7">Belongs to the ephrin family.</text>
</comment>
<dbReference type="PRINTS" id="PR01347">
    <property type="entry name" value="EPHRIN"/>
</dbReference>
<evidence type="ECO:0000313" key="11">
    <source>
        <dbReference type="Proteomes" id="UP001283361"/>
    </source>
</evidence>
<organism evidence="10 11">
    <name type="scientific">Elysia crispata</name>
    <name type="common">lettuce slug</name>
    <dbReference type="NCBI Taxonomy" id="231223"/>
    <lineage>
        <taxon>Eukaryota</taxon>
        <taxon>Metazoa</taxon>
        <taxon>Spiralia</taxon>
        <taxon>Lophotrochozoa</taxon>
        <taxon>Mollusca</taxon>
        <taxon>Gastropoda</taxon>
        <taxon>Heterobranchia</taxon>
        <taxon>Euthyneura</taxon>
        <taxon>Panpulmonata</taxon>
        <taxon>Sacoglossa</taxon>
        <taxon>Placobranchoidea</taxon>
        <taxon>Plakobranchidae</taxon>
        <taxon>Elysia</taxon>
    </lineage>
</organism>
<dbReference type="GO" id="GO:0005886">
    <property type="term" value="C:plasma membrane"/>
    <property type="evidence" value="ECO:0007669"/>
    <property type="project" value="TreeGrafter"/>
</dbReference>
<name>A0AAE0YHM9_9GAST</name>
<protein>
    <recommendedName>
        <fullName evidence="9">Ephrin RBD domain-containing protein</fullName>
    </recommendedName>
</protein>
<feature type="compositionally biased region" description="Low complexity" evidence="8">
    <location>
        <begin position="256"/>
        <end position="273"/>
    </location>
</feature>
<comment type="subcellular location">
    <subcellularLocation>
        <location evidence="1">Membrane</location>
    </subcellularLocation>
</comment>
<comment type="caution">
    <text evidence="6">Lacks conserved residue(s) required for the propagation of feature annotation.</text>
</comment>
<gene>
    <name evidence="10" type="ORF">RRG08_014689</name>
</gene>
<dbReference type="GO" id="GO:0048013">
    <property type="term" value="P:ephrin receptor signaling pathway"/>
    <property type="evidence" value="ECO:0007669"/>
    <property type="project" value="TreeGrafter"/>
</dbReference>
<keyword evidence="5" id="KW-0325">Glycoprotein</keyword>
<feature type="compositionally biased region" description="Low complexity" evidence="8">
    <location>
        <begin position="231"/>
        <end position="246"/>
    </location>
</feature>
<accession>A0AAE0YHM9</accession>
<dbReference type="PROSITE" id="PS51551">
    <property type="entry name" value="EPHRIN_RBD_2"/>
    <property type="match status" value="1"/>
</dbReference>
<evidence type="ECO:0000256" key="6">
    <source>
        <dbReference type="PROSITE-ProRule" id="PRU00884"/>
    </source>
</evidence>
<feature type="compositionally biased region" description="Polar residues" evidence="8">
    <location>
        <begin position="328"/>
        <end position="346"/>
    </location>
</feature>
<dbReference type="EMBL" id="JAWDGP010006162">
    <property type="protein sequence ID" value="KAK3746216.1"/>
    <property type="molecule type" value="Genomic_DNA"/>
</dbReference>
<evidence type="ECO:0000256" key="1">
    <source>
        <dbReference type="ARBA" id="ARBA00004370"/>
    </source>
</evidence>
<keyword evidence="2" id="KW-0732">Signal</keyword>
<feature type="compositionally biased region" description="Low complexity" evidence="8">
    <location>
        <begin position="301"/>
        <end position="311"/>
    </location>
</feature>
<dbReference type="SUPFAM" id="SSF49503">
    <property type="entry name" value="Cupredoxins"/>
    <property type="match status" value="1"/>
</dbReference>
<evidence type="ECO:0000256" key="5">
    <source>
        <dbReference type="ARBA" id="ARBA00023180"/>
    </source>
</evidence>
<dbReference type="AlphaFoldDB" id="A0AAE0YHM9"/>
<feature type="disulfide bond" evidence="6">
    <location>
        <begin position="138"/>
        <end position="202"/>
    </location>
</feature>
<dbReference type="GO" id="GO:0007411">
    <property type="term" value="P:axon guidance"/>
    <property type="evidence" value="ECO:0007669"/>
    <property type="project" value="TreeGrafter"/>
</dbReference>
<feature type="region of interest" description="Disordered" evidence="8">
    <location>
        <begin position="216"/>
        <end position="346"/>
    </location>
</feature>
<evidence type="ECO:0000313" key="10">
    <source>
        <dbReference type="EMBL" id="KAK3746216.1"/>
    </source>
</evidence>
<dbReference type="InterPro" id="IPR008972">
    <property type="entry name" value="Cupredoxin"/>
</dbReference>
<dbReference type="PANTHER" id="PTHR11304">
    <property type="entry name" value="EPHRIN"/>
    <property type="match status" value="1"/>
</dbReference>
<comment type="caution">
    <text evidence="10">The sequence shown here is derived from an EMBL/GenBank/DDBJ whole genome shotgun (WGS) entry which is preliminary data.</text>
</comment>
<dbReference type="Proteomes" id="UP001283361">
    <property type="component" value="Unassembled WGS sequence"/>
</dbReference>
<proteinExistence type="inferred from homology"/>
<dbReference type="Gene3D" id="2.60.40.420">
    <property type="entry name" value="Cupredoxins - blue copper proteins"/>
    <property type="match status" value="1"/>
</dbReference>
<dbReference type="Pfam" id="PF00812">
    <property type="entry name" value="Ephrin"/>
    <property type="match status" value="1"/>
</dbReference>
<feature type="compositionally biased region" description="Gly residues" evidence="8">
    <location>
        <begin position="287"/>
        <end position="296"/>
    </location>
</feature>
<evidence type="ECO:0000256" key="4">
    <source>
        <dbReference type="ARBA" id="ARBA00023157"/>
    </source>
</evidence>
<dbReference type="PANTHER" id="PTHR11304:SF29">
    <property type="entry name" value="EPHRIN"/>
    <property type="match status" value="1"/>
</dbReference>
<evidence type="ECO:0000256" key="7">
    <source>
        <dbReference type="RuleBase" id="RU004375"/>
    </source>
</evidence>
<keyword evidence="3 7" id="KW-0472">Membrane</keyword>
<dbReference type="InterPro" id="IPR001799">
    <property type="entry name" value="Ephrin_RBD"/>
</dbReference>